<gene>
    <name evidence="2" type="ORF">EHSB41UT_03652</name>
</gene>
<evidence type="ECO:0000313" key="3">
    <source>
        <dbReference type="Proteomes" id="UP000196573"/>
    </source>
</evidence>
<feature type="compositionally biased region" description="Basic and acidic residues" evidence="1">
    <location>
        <begin position="107"/>
        <end position="120"/>
    </location>
</feature>
<feature type="region of interest" description="Disordered" evidence="1">
    <location>
        <begin position="1"/>
        <end position="69"/>
    </location>
</feature>
<dbReference type="RefSeq" id="WP_087112311.1">
    <property type="nucleotide sequence ID" value="NZ_CBCSCN010000011.1"/>
</dbReference>
<feature type="region of interest" description="Disordered" evidence="1">
    <location>
        <begin position="107"/>
        <end position="129"/>
    </location>
</feature>
<organism evidence="2 3">
    <name type="scientific">Parendozoicomonas haliclonae</name>
    <dbReference type="NCBI Taxonomy" id="1960125"/>
    <lineage>
        <taxon>Bacteria</taxon>
        <taxon>Pseudomonadati</taxon>
        <taxon>Pseudomonadota</taxon>
        <taxon>Gammaproteobacteria</taxon>
        <taxon>Oceanospirillales</taxon>
        <taxon>Endozoicomonadaceae</taxon>
        <taxon>Parendozoicomonas</taxon>
    </lineage>
</organism>
<protein>
    <submittedName>
        <fullName evidence="2">Uncharacterized protein</fullName>
    </submittedName>
</protein>
<feature type="compositionally biased region" description="Basic and acidic residues" evidence="1">
    <location>
        <begin position="23"/>
        <end position="33"/>
    </location>
</feature>
<keyword evidence="3" id="KW-1185">Reference proteome</keyword>
<dbReference type="OrthoDB" id="9818893at2"/>
<proteinExistence type="predicted"/>
<evidence type="ECO:0000313" key="2">
    <source>
        <dbReference type="EMBL" id="SMA49862.1"/>
    </source>
</evidence>
<sequence>MSGSINRPTGTQPSPSSLPPESQPKHLPDEEIQKTSLVESQEPKRSTRAVPDQPRQLPSNPNELPRRSPPELLSEADLLLTQADPLLNRTKDGRMVSYLGLAREKSGIEEHSDKQLNERTPRKHPSTSTSWFSPASWKLFRSKTTDERSVTLTDRTRLIDRQLLFRLLSFGLSFFAKGLSTYDLSGALKSLSNAYHKSRSGQPFQPEEIKLKSLTLSANNISLSNVTIKIKALEAVGEGEGEDAFKKLRIKASVTGQAAVKMGGGKEEDVEVNISDADLTLNFEKGTYLQRLLSTGSIYGNITALFMNLKAWRQNVIPQQIQCQVRNAEIQTVLKGTDAGRSAIKLNSADIIADFPTSAPSTTDGGNNPLHVQLQNVDAQVQTHNMEPLLPETHRQILSEVFPYTARGTNDIKVKSDLINITHDNGTLKVACPELKAESSGDITLKEGVIKGLTVATQSSSEMMPTPSVVAGEIQTGRTKTAIGFREASGDLCIPQSTFKQPYDITGPVKLGRGVVYIKAEHEGPRNALDVAFKIKDGEADLNGGIQAKGKAPTITGHVDVSRNITQISIPEVDAESFALSSRPDEVTDKSLLLQGGGTARDISIHVARTSDPTGEIETEIGIGQIDAHNTDGLLKAQSAKVRNASLKYKSVPSSPDDEETSPPGNDLALMRIKAEQVKLEGGELQKSITGESLDIKLDTATLHNCGVGYLMNTAPTTEVDQKEYTLSRKVEAWQTPQSKLSYTDLEVSVEELDAQTRIALPNASPDNETGAIPQVSGPLNIKQVGFSMGFDAEKGLDYVKTSFPKATLQITEGDTVGTVTGTAGNIVAWKGTESSPDALSTKIMFKELKGEGLNPSASYLPKHLSVGTDLSLGGIAIETSTQPPEKLSTKDANGDEQFTARPVQIKGIVNSTRLTSKLSMDDQAGQKAVETLTNTLEAARQHLPDNEKKQLDPLFKQLEEVKDRQDTAPSKPLSQTVSLGTGLLEFQSDTNKQGFQTSTVSTDNIEASLSQGPVKGHGQVKNAFYKTDKKTGTSSTEAIVEQVRIDELQSDTTRVPVTLELTRPAEINNIRVNLESFEEVSESHINVDSAQMQAQVGMAGQIEENGVTRPLKPMTLKTSAAQISSTAQNSSQQKLSTTTVGNLNLDIKDTQDQLGTDLDIKMTGNNLLVSQEITGSEEEQERRVTTELGSSAFSISGDLNGDARTGRLGVTVVKNQQGVRINPRYDAREIHTNFPNLAPELTRLLKHKQNVLQQSALGKLVDLQLNPNLDADLSGQISLSAGGALSPFIGMLVGYVENRLAKGALKAFSVLTKPINFRIHLTNLPVTNGRTTLAAVISCLSISFSSRTVALTPYAKIYQGVALAARSTVLMPVFKKLGLVDESTGEISVAKIFERIKPDIRLVSASEVPTIQVASAGDPLMDARNILQIGQTLPDNWNDDVYQQVVLQRIKTMRRQNQDLNEYTWTSKQERDVMLAKIQQDYPIPRTLAEFNNREAFFACLQEEIQTCRESVVLAEVYKNARDRVPPLIVSGTGTEMDATPEVAPTNIPKVRAGYEQGHTTYSRLDPDHIQSCMERIQTQLPHWIREPNSTSDRAQELIDKQRISNQRLLHSKSWLGVLNLLEKARLQSLDHEEKRKLWRACQHINREIHKILAPIAYSSGINPLDHMITPYK</sequence>
<name>A0A1X7AP09_9GAMM</name>
<dbReference type="Proteomes" id="UP000196573">
    <property type="component" value="Unassembled WGS sequence"/>
</dbReference>
<evidence type="ECO:0000256" key="1">
    <source>
        <dbReference type="SAM" id="MobiDB-lite"/>
    </source>
</evidence>
<reference evidence="2 3" key="1">
    <citation type="submission" date="2017-03" db="EMBL/GenBank/DDBJ databases">
        <authorList>
            <person name="Afonso C.L."/>
            <person name="Miller P.J."/>
            <person name="Scott M.A."/>
            <person name="Spackman E."/>
            <person name="Goraichik I."/>
            <person name="Dimitrov K.M."/>
            <person name="Suarez D.L."/>
            <person name="Swayne D.E."/>
        </authorList>
    </citation>
    <scope>NUCLEOTIDE SEQUENCE [LARGE SCALE GENOMIC DNA]</scope>
    <source>
        <strain evidence="2">SB41UT1</strain>
    </source>
</reference>
<dbReference type="EMBL" id="FWPT01000009">
    <property type="protein sequence ID" value="SMA49862.1"/>
    <property type="molecule type" value="Genomic_DNA"/>
</dbReference>
<feature type="compositionally biased region" description="Polar residues" evidence="1">
    <location>
        <begin position="1"/>
        <end position="11"/>
    </location>
</feature>
<accession>A0A1X7AP09</accession>